<evidence type="ECO:0000313" key="5">
    <source>
        <dbReference type="EMBL" id="WQQ25805.1"/>
    </source>
</evidence>
<keyword evidence="6" id="KW-1185">Reference proteome</keyword>
<dbReference type="Gene3D" id="1.10.10.60">
    <property type="entry name" value="Homeodomain-like"/>
    <property type="match status" value="1"/>
</dbReference>
<proteinExistence type="predicted"/>
<feature type="domain" description="HTH araC/xylS-type" evidence="4">
    <location>
        <begin position="167"/>
        <end position="264"/>
    </location>
</feature>
<dbReference type="PROSITE" id="PS01124">
    <property type="entry name" value="HTH_ARAC_FAMILY_2"/>
    <property type="match status" value="1"/>
</dbReference>
<dbReference type="RefSeq" id="WP_322456234.1">
    <property type="nucleotide sequence ID" value="NZ_CP141059.1"/>
</dbReference>
<dbReference type="Pfam" id="PF12833">
    <property type="entry name" value="HTH_18"/>
    <property type="match status" value="1"/>
</dbReference>
<gene>
    <name evidence="5" type="ORF">SHK19_17780</name>
</gene>
<dbReference type="InterPro" id="IPR003313">
    <property type="entry name" value="AraC-bd"/>
</dbReference>
<accession>A0ABZ0ZNE8</accession>
<organism evidence="5 6">
    <name type="scientific">Nocardioides bizhenqiangii</name>
    <dbReference type="NCBI Taxonomy" id="3095076"/>
    <lineage>
        <taxon>Bacteria</taxon>
        <taxon>Bacillati</taxon>
        <taxon>Actinomycetota</taxon>
        <taxon>Actinomycetes</taxon>
        <taxon>Propionibacteriales</taxon>
        <taxon>Nocardioidaceae</taxon>
        <taxon>Nocardioides</taxon>
    </lineage>
</organism>
<name>A0ABZ0ZNE8_9ACTN</name>
<dbReference type="InterPro" id="IPR009057">
    <property type="entry name" value="Homeodomain-like_sf"/>
</dbReference>
<evidence type="ECO:0000256" key="3">
    <source>
        <dbReference type="ARBA" id="ARBA00023163"/>
    </source>
</evidence>
<dbReference type="InterPro" id="IPR050204">
    <property type="entry name" value="AraC_XylS_family_regulators"/>
</dbReference>
<dbReference type="SUPFAM" id="SSF46689">
    <property type="entry name" value="Homeodomain-like"/>
    <property type="match status" value="2"/>
</dbReference>
<sequence>MAAPPARVRAWRPDVPGVAEVLHAHFPDHAYPMHTHDTWTVLIVDVGTVRYDLERQEHSTARSRVTLLPPYVAHDGRSTNAGGFRKRVLYLEPDAVDVDRLGRAVDRPEWSDPPLRAAVDRVHRSLAHRGEELEAEVGLALVTERLRRHLAGVDVAPGDRRDSTLARHLRELLDAHVVDGITLEEAAAVLAAEPAVLVRAFRRETGIPPHRYLTGRRIDLARRRLLNGERAADVAVSVGFYDQAHLTRHFRRLLGVTPGAYAASA</sequence>
<dbReference type="Proteomes" id="UP001327225">
    <property type="component" value="Chromosome"/>
</dbReference>
<reference evidence="6" key="1">
    <citation type="submission" date="2023-12" db="EMBL/GenBank/DDBJ databases">
        <title>Novel species in genus Nocardioides.</title>
        <authorList>
            <person name="Zhou H."/>
        </authorList>
    </citation>
    <scope>NUCLEOTIDE SEQUENCE [LARGE SCALE GENOMIC DNA]</scope>
    <source>
        <strain evidence="6">HM61</strain>
    </source>
</reference>
<keyword evidence="2" id="KW-0238">DNA-binding</keyword>
<evidence type="ECO:0000256" key="1">
    <source>
        <dbReference type="ARBA" id="ARBA00023015"/>
    </source>
</evidence>
<dbReference type="PANTHER" id="PTHR46796:SF2">
    <property type="entry name" value="TRANSCRIPTIONAL REGULATORY PROTEIN"/>
    <property type="match status" value="1"/>
</dbReference>
<evidence type="ECO:0000259" key="4">
    <source>
        <dbReference type="PROSITE" id="PS01124"/>
    </source>
</evidence>
<dbReference type="InterPro" id="IPR037923">
    <property type="entry name" value="HTH-like"/>
</dbReference>
<keyword evidence="1" id="KW-0805">Transcription regulation</keyword>
<evidence type="ECO:0000256" key="2">
    <source>
        <dbReference type="ARBA" id="ARBA00023125"/>
    </source>
</evidence>
<dbReference type="InterPro" id="IPR018060">
    <property type="entry name" value="HTH_AraC"/>
</dbReference>
<keyword evidence="3" id="KW-0804">Transcription</keyword>
<dbReference type="SMART" id="SM00342">
    <property type="entry name" value="HTH_ARAC"/>
    <property type="match status" value="1"/>
</dbReference>
<dbReference type="EMBL" id="CP141059">
    <property type="protein sequence ID" value="WQQ25805.1"/>
    <property type="molecule type" value="Genomic_DNA"/>
</dbReference>
<dbReference type="PANTHER" id="PTHR46796">
    <property type="entry name" value="HTH-TYPE TRANSCRIPTIONAL ACTIVATOR RHAS-RELATED"/>
    <property type="match status" value="1"/>
</dbReference>
<protein>
    <submittedName>
        <fullName evidence="5">AraC family transcriptional regulator</fullName>
    </submittedName>
</protein>
<dbReference type="SUPFAM" id="SSF51215">
    <property type="entry name" value="Regulatory protein AraC"/>
    <property type="match status" value="1"/>
</dbReference>
<evidence type="ECO:0000313" key="6">
    <source>
        <dbReference type="Proteomes" id="UP001327225"/>
    </source>
</evidence>
<dbReference type="Pfam" id="PF02311">
    <property type="entry name" value="AraC_binding"/>
    <property type="match status" value="1"/>
</dbReference>